<protein>
    <submittedName>
        <fullName evidence="2">Uncharacterized protein</fullName>
    </submittedName>
</protein>
<accession>A0A8E2EWV1</accession>
<reference evidence="2 3" key="1">
    <citation type="journal article" date="2016" name="Nat. Commun.">
        <title>Ectomycorrhizal ecology is imprinted in the genome of the dominant symbiotic fungus Cenococcum geophilum.</title>
        <authorList>
            <consortium name="DOE Joint Genome Institute"/>
            <person name="Peter M."/>
            <person name="Kohler A."/>
            <person name="Ohm R.A."/>
            <person name="Kuo A."/>
            <person name="Krutzmann J."/>
            <person name="Morin E."/>
            <person name="Arend M."/>
            <person name="Barry K.W."/>
            <person name="Binder M."/>
            <person name="Choi C."/>
            <person name="Clum A."/>
            <person name="Copeland A."/>
            <person name="Grisel N."/>
            <person name="Haridas S."/>
            <person name="Kipfer T."/>
            <person name="LaButti K."/>
            <person name="Lindquist E."/>
            <person name="Lipzen A."/>
            <person name="Maire R."/>
            <person name="Meier B."/>
            <person name="Mihaltcheva S."/>
            <person name="Molinier V."/>
            <person name="Murat C."/>
            <person name="Poggeler S."/>
            <person name="Quandt C.A."/>
            <person name="Sperisen C."/>
            <person name="Tritt A."/>
            <person name="Tisserant E."/>
            <person name="Crous P.W."/>
            <person name="Henrissat B."/>
            <person name="Nehls U."/>
            <person name="Egli S."/>
            <person name="Spatafora J.W."/>
            <person name="Grigoriev I.V."/>
            <person name="Martin F.M."/>
        </authorList>
    </citation>
    <scope>NUCLEOTIDE SEQUENCE [LARGE SCALE GENOMIC DNA]</scope>
    <source>
        <strain evidence="2 3">CBS 207.34</strain>
    </source>
</reference>
<evidence type="ECO:0000313" key="2">
    <source>
        <dbReference type="EMBL" id="OCL06075.1"/>
    </source>
</evidence>
<sequence>MHFVALLVCILTTFALGVAGYPLTAIDASTTLHKTVVGRACSGTNLTDVCDSLIEYTPNRCVTGISRGLTLDKTISSIEINQTTTCTFFAMVACINPAGSHTFQVRGPRRVDAVPAVMDNSIQAYICGVNATFATNDDILHTSNY</sequence>
<feature type="chain" id="PRO_5034353242" evidence="1">
    <location>
        <begin position="21"/>
        <end position="145"/>
    </location>
</feature>
<feature type="signal peptide" evidence="1">
    <location>
        <begin position="1"/>
        <end position="20"/>
    </location>
</feature>
<dbReference type="OrthoDB" id="3786098at2759"/>
<keyword evidence="3" id="KW-1185">Reference proteome</keyword>
<evidence type="ECO:0000256" key="1">
    <source>
        <dbReference type="SAM" id="SignalP"/>
    </source>
</evidence>
<proteinExistence type="predicted"/>
<dbReference type="EMBL" id="KV750139">
    <property type="protein sequence ID" value="OCL06075.1"/>
    <property type="molecule type" value="Genomic_DNA"/>
</dbReference>
<evidence type="ECO:0000313" key="3">
    <source>
        <dbReference type="Proteomes" id="UP000250140"/>
    </source>
</evidence>
<name>A0A8E2EWV1_9PEZI</name>
<organism evidence="2 3">
    <name type="scientific">Glonium stellatum</name>
    <dbReference type="NCBI Taxonomy" id="574774"/>
    <lineage>
        <taxon>Eukaryota</taxon>
        <taxon>Fungi</taxon>
        <taxon>Dikarya</taxon>
        <taxon>Ascomycota</taxon>
        <taxon>Pezizomycotina</taxon>
        <taxon>Dothideomycetes</taxon>
        <taxon>Pleosporomycetidae</taxon>
        <taxon>Gloniales</taxon>
        <taxon>Gloniaceae</taxon>
        <taxon>Glonium</taxon>
    </lineage>
</organism>
<keyword evidence="1" id="KW-0732">Signal</keyword>
<dbReference type="Proteomes" id="UP000250140">
    <property type="component" value="Unassembled WGS sequence"/>
</dbReference>
<gene>
    <name evidence="2" type="ORF">AOQ84DRAFT_378966</name>
</gene>
<dbReference type="AlphaFoldDB" id="A0A8E2EWV1"/>